<feature type="domain" description="LTD" evidence="1">
    <location>
        <begin position="301"/>
        <end position="428"/>
    </location>
</feature>
<dbReference type="InterPro" id="IPR026444">
    <property type="entry name" value="Secre_tail"/>
</dbReference>
<dbReference type="Pfam" id="PF13860">
    <property type="entry name" value="FlgD_ig"/>
    <property type="match status" value="1"/>
</dbReference>
<dbReference type="InterPro" id="IPR025965">
    <property type="entry name" value="FlgD/Vpr_Ig-like"/>
</dbReference>
<name>A0A381TBV0_9ZZZZ</name>
<dbReference type="InterPro" id="IPR001322">
    <property type="entry name" value="Lamin_tail_dom"/>
</dbReference>
<dbReference type="Pfam" id="PF14240">
    <property type="entry name" value="YHYH"/>
    <property type="match status" value="1"/>
</dbReference>
<dbReference type="InterPro" id="IPR036415">
    <property type="entry name" value="Lamin_tail_dom_sf"/>
</dbReference>
<organism evidence="2">
    <name type="scientific">marine metagenome</name>
    <dbReference type="NCBI Taxonomy" id="408172"/>
    <lineage>
        <taxon>unclassified sequences</taxon>
        <taxon>metagenomes</taxon>
        <taxon>ecological metagenomes</taxon>
    </lineage>
</organism>
<dbReference type="NCBIfam" id="TIGR04183">
    <property type="entry name" value="Por_Secre_tail"/>
    <property type="match status" value="1"/>
</dbReference>
<evidence type="ECO:0000259" key="1">
    <source>
        <dbReference type="PROSITE" id="PS51841"/>
    </source>
</evidence>
<dbReference type="EMBL" id="UINC01004149">
    <property type="protein sequence ID" value="SVA12177.1"/>
    <property type="molecule type" value="Genomic_DNA"/>
</dbReference>
<evidence type="ECO:0000313" key="2">
    <source>
        <dbReference type="EMBL" id="SVA12177.1"/>
    </source>
</evidence>
<proteinExistence type="predicted"/>
<dbReference type="Gene3D" id="2.60.40.4070">
    <property type="match status" value="1"/>
</dbReference>
<dbReference type="PROSITE" id="PS51841">
    <property type="entry name" value="LTD"/>
    <property type="match status" value="1"/>
</dbReference>
<dbReference type="InterPro" id="IPR025924">
    <property type="entry name" value="YHYH_dom"/>
</dbReference>
<accession>A0A381TBV0</accession>
<reference evidence="2" key="1">
    <citation type="submission" date="2018-05" db="EMBL/GenBank/DDBJ databases">
        <authorList>
            <person name="Lanie J.A."/>
            <person name="Ng W.-L."/>
            <person name="Kazmierczak K.M."/>
            <person name="Andrzejewski T.M."/>
            <person name="Davidsen T.M."/>
            <person name="Wayne K.J."/>
            <person name="Tettelin H."/>
            <person name="Glass J.I."/>
            <person name="Rusch D."/>
            <person name="Podicherti R."/>
            <person name="Tsui H.-C.T."/>
            <person name="Winkler M.E."/>
        </authorList>
    </citation>
    <scope>NUCLEOTIDE SEQUENCE</scope>
</reference>
<gene>
    <name evidence="2" type="ORF">METZ01_LOCUS65031</name>
</gene>
<dbReference type="SUPFAM" id="SSF74853">
    <property type="entry name" value="Lamin A/C globular tail domain"/>
    <property type="match status" value="1"/>
</dbReference>
<sequence length="552" mass="60642">MTERIKTRQALFFLTLTIAMFLQAQDQPDMTILFNYFDSTVTIYVDGNDIVIEGDGVPSHLSPYFVQTYGQTQNGFYYWLDHNGDGINDFWMQTPANMNLNPNRIAQQGYEFRIPLHPAINPNGPADTFLGPIGVSINGVPFFNEYESPTETLTNQVIQSFDPGNGHPAPQGRYHYHFPPESLITVTEDNFLGFAGDGFPVYGPKNPDGNNAQNLDDYHGEFGPTPDFPDSIYHYHTNFTSPYIIGAFAGTLGTGFGGGGGGGGGGFPPDCDQVPPGMPCCGDGNCGGPETEANCPEDCATTIDYTIIVNEFMAASQNCCDDGTGEYEDFIELYNYGMEAIDIGGFYFTDNLTGSFLYHITDTSTSETTINGGGFLVIWADADPEQGPLHVDFKLSSGGEDIGIYDPDGSAIIEMSFSSQGEDTSYGRYPDGSDTWQFMNPTPGMANTQELSLDNNITMPNQFKIHQNYPNPFNPVTTLHYDLRENSLVNITIYDMLGKQVTTLINKNQDAGYKSITWDATNDYGKPVSAGIYLYQIHAGEYISTKKIVLLK</sequence>
<dbReference type="AlphaFoldDB" id="A0A381TBV0"/>
<dbReference type="Pfam" id="PF00932">
    <property type="entry name" value="LTD"/>
    <property type="match status" value="1"/>
</dbReference>
<protein>
    <recommendedName>
        <fullName evidence="1">LTD domain-containing protein</fullName>
    </recommendedName>
</protein>